<keyword evidence="4" id="KW-1185">Reference proteome</keyword>
<keyword evidence="3" id="KW-0808">Transferase</keyword>
<dbReference type="SMART" id="SM00220">
    <property type="entry name" value="S_TKc"/>
    <property type="match status" value="1"/>
</dbReference>
<name>A0A5B6V8V5_9ROSI</name>
<reference evidence="4" key="1">
    <citation type="journal article" date="2019" name="Plant Biotechnol. J.">
        <title>Genome sequencing of the Australian wild diploid species Gossypium australe highlights disease resistance and delayed gland morphogenesis.</title>
        <authorList>
            <person name="Cai Y."/>
            <person name="Cai X."/>
            <person name="Wang Q."/>
            <person name="Wang P."/>
            <person name="Zhang Y."/>
            <person name="Cai C."/>
            <person name="Xu Y."/>
            <person name="Wang K."/>
            <person name="Zhou Z."/>
            <person name="Wang C."/>
            <person name="Geng S."/>
            <person name="Li B."/>
            <person name="Dong Q."/>
            <person name="Hou Y."/>
            <person name="Wang H."/>
            <person name="Ai P."/>
            <person name="Liu Z."/>
            <person name="Yi F."/>
            <person name="Sun M."/>
            <person name="An G."/>
            <person name="Cheng J."/>
            <person name="Zhang Y."/>
            <person name="Shi Q."/>
            <person name="Xie Y."/>
            <person name="Shi X."/>
            <person name="Chang Y."/>
            <person name="Huang F."/>
            <person name="Chen Y."/>
            <person name="Hong S."/>
            <person name="Mi L."/>
            <person name="Sun Q."/>
            <person name="Zhang L."/>
            <person name="Zhou B."/>
            <person name="Peng R."/>
            <person name="Zhang X."/>
            <person name="Liu F."/>
        </authorList>
    </citation>
    <scope>NUCLEOTIDE SEQUENCE [LARGE SCALE GENOMIC DNA]</scope>
    <source>
        <strain evidence="4">cv. PA1801</strain>
    </source>
</reference>
<dbReference type="CDD" id="cd14066">
    <property type="entry name" value="STKc_IRAK"/>
    <property type="match status" value="1"/>
</dbReference>
<organism evidence="3 4">
    <name type="scientific">Gossypium australe</name>
    <dbReference type="NCBI Taxonomy" id="47621"/>
    <lineage>
        <taxon>Eukaryota</taxon>
        <taxon>Viridiplantae</taxon>
        <taxon>Streptophyta</taxon>
        <taxon>Embryophyta</taxon>
        <taxon>Tracheophyta</taxon>
        <taxon>Spermatophyta</taxon>
        <taxon>Magnoliopsida</taxon>
        <taxon>eudicotyledons</taxon>
        <taxon>Gunneridae</taxon>
        <taxon>Pentapetalae</taxon>
        <taxon>rosids</taxon>
        <taxon>malvids</taxon>
        <taxon>Malvales</taxon>
        <taxon>Malvaceae</taxon>
        <taxon>Malvoideae</taxon>
        <taxon>Gossypium</taxon>
    </lineage>
</organism>
<dbReference type="FunFam" id="3.30.200.20:FF:000268">
    <property type="entry name" value="probable receptor-like serine/threonine-protein kinase At5g57670"/>
    <property type="match status" value="1"/>
</dbReference>
<gene>
    <name evidence="3" type="ORF">EPI10_000702</name>
</gene>
<dbReference type="AlphaFoldDB" id="A0A5B6V8V5"/>
<feature type="domain" description="Protein kinase" evidence="2">
    <location>
        <begin position="351"/>
        <end position="628"/>
    </location>
</feature>
<dbReference type="PROSITE" id="PS00108">
    <property type="entry name" value="PROTEIN_KINASE_ST"/>
    <property type="match status" value="1"/>
</dbReference>
<dbReference type="PANTHER" id="PTHR47987">
    <property type="entry name" value="OS08G0249100 PROTEIN"/>
    <property type="match status" value="1"/>
</dbReference>
<evidence type="ECO:0000313" key="3">
    <source>
        <dbReference type="EMBL" id="KAA3465547.1"/>
    </source>
</evidence>
<evidence type="ECO:0000256" key="1">
    <source>
        <dbReference type="SAM" id="MobiDB-lite"/>
    </source>
</evidence>
<dbReference type="SUPFAM" id="SSF52402">
    <property type="entry name" value="Adenine nucleotide alpha hydrolases-like"/>
    <property type="match status" value="1"/>
</dbReference>
<accession>A0A5B6V8V5</accession>
<proteinExistence type="predicted"/>
<evidence type="ECO:0000313" key="4">
    <source>
        <dbReference type="Proteomes" id="UP000325315"/>
    </source>
</evidence>
<feature type="compositionally biased region" description="Low complexity" evidence="1">
    <location>
        <begin position="673"/>
        <end position="685"/>
    </location>
</feature>
<dbReference type="GO" id="GO:0004672">
    <property type="term" value="F:protein kinase activity"/>
    <property type="evidence" value="ECO:0007669"/>
    <property type="project" value="InterPro"/>
</dbReference>
<feature type="compositionally biased region" description="Acidic residues" evidence="1">
    <location>
        <begin position="635"/>
        <end position="650"/>
    </location>
</feature>
<feature type="region of interest" description="Disordered" evidence="1">
    <location>
        <begin position="630"/>
        <end position="655"/>
    </location>
</feature>
<dbReference type="EMBL" id="SMMG02000007">
    <property type="protein sequence ID" value="KAA3465547.1"/>
    <property type="molecule type" value="Genomic_DNA"/>
</dbReference>
<dbReference type="OrthoDB" id="654677at2759"/>
<feature type="region of interest" description="Disordered" evidence="1">
    <location>
        <begin position="671"/>
        <end position="701"/>
    </location>
</feature>
<dbReference type="InterPro" id="IPR011009">
    <property type="entry name" value="Kinase-like_dom_sf"/>
</dbReference>
<dbReference type="GO" id="GO:0005524">
    <property type="term" value="F:ATP binding"/>
    <property type="evidence" value="ECO:0007669"/>
    <property type="project" value="InterPro"/>
</dbReference>
<keyword evidence="3" id="KW-0675">Receptor</keyword>
<dbReference type="Gene3D" id="3.30.200.20">
    <property type="entry name" value="Phosphorylase Kinase, domain 1"/>
    <property type="match status" value="1"/>
</dbReference>
<dbReference type="InterPro" id="IPR014729">
    <property type="entry name" value="Rossmann-like_a/b/a_fold"/>
</dbReference>
<dbReference type="Proteomes" id="UP000325315">
    <property type="component" value="Unassembled WGS sequence"/>
</dbReference>
<dbReference type="InterPro" id="IPR008271">
    <property type="entry name" value="Ser/Thr_kinase_AS"/>
</dbReference>
<sequence length="701" mass="78260">MPSDKKKNVLVGIRLDSESRDLLSWALVKVAEPGDCVVAIHVTRNSDHALGQKLLLEGYLEAYEGLCCIKKVDLKGQIYKGNSIRKVLIREAINYGAVALVVGIDKRSPLAGWTSTARYCTKRLPTTTYVVAINKGKIVFERSNKNELSGLKGDPRPSLCLTENLGARECQSEYGDSEVGSEISSFEGIQSSKDGSRTSSEDSKIEILSVIHEGKRIPSRSISLFAGDNMDYKPGWPLLLRASSATPQAKHARSMSVVKWVMNLPSRSPHDHSPRGSTIKEIELNQLGDDNYGNETNSSMQYELQKCLEMLLNTNSSDCRWFSYGILKAATDQFSTGFHPKRAWQPVIFCFIAENLIGKGGSNRVYKGILPDNKAVAVKILESSKEACKDFANEIEIISSLKHKHIMPLIGICIKDHDLISVYDFSSKGSLEEILHGKNKGKHALPWELRYNVAVGIAEGLDYLHNELCRPVIHRDIKSSNILLSDGFEPKLSDFGLAIWGPTDSSFLIQADVVGTFGYLAPEYFMYGKLSDKIDVYAFGVVLLELLSGKRPISFENLKGQQSLVMWAKPIIESGDVKGILDPNLNGNINETQMHRMVRAATLCITRSGRLRPKMRQILELLRGEKEVEKWGETPNEEMESQEQHDDDEVYPNSRPELHLSVAMLDVDDDCTSFSSSMEQSSNFSTDEYLKERWSRSSSFN</sequence>
<dbReference type="PANTHER" id="PTHR47987:SF11">
    <property type="entry name" value="RECEPTOR-LIKE CYTOSOLIC SERINE_THREONINE-PROTEIN KINASE RBK1 ISOFORM X1"/>
    <property type="match status" value="1"/>
</dbReference>
<dbReference type="FunFam" id="1.10.510.10:FF:000284">
    <property type="entry name" value="Putative receptor-like serine/threonine-protein kinase"/>
    <property type="match status" value="1"/>
</dbReference>
<dbReference type="InterPro" id="IPR046958">
    <property type="entry name" value="RBK1/2/STUNTED"/>
</dbReference>
<dbReference type="CDD" id="cd00293">
    <property type="entry name" value="USP-like"/>
    <property type="match status" value="1"/>
</dbReference>
<keyword evidence="3" id="KW-0418">Kinase</keyword>
<feature type="region of interest" description="Disordered" evidence="1">
    <location>
        <begin position="173"/>
        <end position="201"/>
    </location>
</feature>
<dbReference type="Gene3D" id="1.10.510.10">
    <property type="entry name" value="Transferase(Phosphotransferase) domain 1"/>
    <property type="match status" value="1"/>
</dbReference>
<dbReference type="PROSITE" id="PS50011">
    <property type="entry name" value="PROTEIN_KINASE_DOM"/>
    <property type="match status" value="1"/>
</dbReference>
<dbReference type="SUPFAM" id="SSF56112">
    <property type="entry name" value="Protein kinase-like (PK-like)"/>
    <property type="match status" value="1"/>
</dbReference>
<dbReference type="InterPro" id="IPR000719">
    <property type="entry name" value="Prot_kinase_dom"/>
</dbReference>
<feature type="compositionally biased region" description="Polar residues" evidence="1">
    <location>
        <begin position="182"/>
        <end position="193"/>
    </location>
</feature>
<comment type="caution">
    <text evidence="3">The sequence shown here is derived from an EMBL/GenBank/DDBJ whole genome shotgun (WGS) entry which is preliminary data.</text>
</comment>
<evidence type="ECO:0000259" key="2">
    <source>
        <dbReference type="PROSITE" id="PS50011"/>
    </source>
</evidence>
<dbReference type="Pfam" id="PF00069">
    <property type="entry name" value="Pkinase"/>
    <property type="match status" value="1"/>
</dbReference>
<protein>
    <submittedName>
        <fullName evidence="3">Putative receptor-like protein kinase isoform X1</fullName>
    </submittedName>
</protein>
<dbReference type="Gene3D" id="3.40.50.620">
    <property type="entry name" value="HUPs"/>
    <property type="match status" value="1"/>
</dbReference>